<accession>A0A2T6AI79</accession>
<dbReference type="InterPro" id="IPR036866">
    <property type="entry name" value="RibonucZ/Hydroxyglut_hydro"/>
</dbReference>
<keyword evidence="1" id="KW-0378">Hydrolase</keyword>
<dbReference type="GO" id="GO:0016787">
    <property type="term" value="F:hydrolase activity"/>
    <property type="evidence" value="ECO:0007669"/>
    <property type="project" value="UniProtKB-KW"/>
</dbReference>
<dbReference type="Gene3D" id="3.60.15.10">
    <property type="entry name" value="Ribonuclease Z/Hydroxyacylglutathione hydrolase-like"/>
    <property type="match status" value="1"/>
</dbReference>
<dbReference type="SMART" id="SM01027">
    <property type="entry name" value="Beta-Casp"/>
    <property type="match status" value="1"/>
</dbReference>
<proteinExistence type="predicted"/>
<dbReference type="PANTHER" id="PTHR11203:SF37">
    <property type="entry name" value="INTEGRATOR COMPLEX SUBUNIT 11"/>
    <property type="match status" value="1"/>
</dbReference>
<dbReference type="Pfam" id="PF10996">
    <property type="entry name" value="Beta-Casp"/>
    <property type="match status" value="1"/>
</dbReference>
<name>A0A2T6AI79_9FLAO</name>
<dbReference type="SUPFAM" id="SSF56281">
    <property type="entry name" value="Metallo-hydrolase/oxidoreductase"/>
    <property type="match status" value="1"/>
</dbReference>
<dbReference type="PANTHER" id="PTHR11203">
    <property type="entry name" value="CLEAVAGE AND POLYADENYLATION SPECIFICITY FACTOR FAMILY MEMBER"/>
    <property type="match status" value="1"/>
</dbReference>
<dbReference type="Gene3D" id="3.40.50.10890">
    <property type="match status" value="1"/>
</dbReference>
<feature type="domain" description="Metallo-beta-lactamase" evidence="2">
    <location>
        <begin position="17"/>
        <end position="230"/>
    </location>
</feature>
<dbReference type="RefSeq" id="WP_108171941.1">
    <property type="nucleotide sequence ID" value="NZ_QBKQ01000002.1"/>
</dbReference>
<evidence type="ECO:0000256" key="1">
    <source>
        <dbReference type="ARBA" id="ARBA00022801"/>
    </source>
</evidence>
<keyword evidence="5" id="KW-1185">Reference proteome</keyword>
<dbReference type="InterPro" id="IPR022712">
    <property type="entry name" value="Beta_Casp"/>
</dbReference>
<dbReference type="CDD" id="cd16295">
    <property type="entry name" value="TTHA0252-CPSF-like_MBL-fold"/>
    <property type="match status" value="1"/>
</dbReference>
<gene>
    <name evidence="4" type="ORF">C8P64_2048</name>
</gene>
<dbReference type="Pfam" id="PF00753">
    <property type="entry name" value="Lactamase_B"/>
    <property type="match status" value="1"/>
</dbReference>
<sequence length="457" mass="52124">MKNKVKIKFLGAAETVTGSKFYLEYLNTRLLIDCGMFQGLKELRLLNWEDLPVDVPSIDHVILTHGHLDHTGYLPKLVKQGFQGSILSTPPSLAIAEIILEDTAKIQEEEAENANEEKYSKHSPALPLYTLDDVENTLALFESVEPEVWTELSPDIKFRFIKAGHILGACSIELQIKEKVFMFSGDLGRNEDVLLEAPEKPKWADYLFLESTYGNKLHPEEDVENILAELIKEVINEQGILLIASFAVERLQILVYLLYKLFKHNKAPEIPVFIDSPMGINATHVFSSFPDYHKIPPHEFEAMKNRFELVSSFKRTWEIIDKKEPRIVIAGSGMITGGRILTYLKQFIDNPTTRLLLTGYQAEGTRGRQIEEGVHEVKIRGKYYPVKAKVTKLESLSAHADQGELLDWCRNIKNVPEEVFLIHGEKPVTDAFRVKLVSEFNWNVKIPKLNEEIEIDL</sequence>
<evidence type="ECO:0000259" key="3">
    <source>
        <dbReference type="SMART" id="SM01027"/>
    </source>
</evidence>
<evidence type="ECO:0000313" key="5">
    <source>
        <dbReference type="Proteomes" id="UP000244174"/>
    </source>
</evidence>
<evidence type="ECO:0000313" key="4">
    <source>
        <dbReference type="EMBL" id="PTX43520.1"/>
    </source>
</evidence>
<dbReference type="OrthoDB" id="9803916at2"/>
<dbReference type="AlphaFoldDB" id="A0A2T6AI79"/>
<dbReference type="EMBL" id="QBKQ01000002">
    <property type="protein sequence ID" value="PTX43520.1"/>
    <property type="molecule type" value="Genomic_DNA"/>
</dbReference>
<dbReference type="GO" id="GO:0004521">
    <property type="term" value="F:RNA endonuclease activity"/>
    <property type="evidence" value="ECO:0007669"/>
    <property type="project" value="TreeGrafter"/>
</dbReference>
<dbReference type="Proteomes" id="UP000244174">
    <property type="component" value="Unassembled WGS sequence"/>
</dbReference>
<dbReference type="SMART" id="SM00849">
    <property type="entry name" value="Lactamase_B"/>
    <property type="match status" value="1"/>
</dbReference>
<reference evidence="4 5" key="1">
    <citation type="submission" date="2018-04" db="EMBL/GenBank/DDBJ databases">
        <title>Genomic Encyclopedia of Archaeal and Bacterial Type Strains, Phase II (KMG-II): from individual species to whole genera.</title>
        <authorList>
            <person name="Goeker M."/>
        </authorList>
    </citation>
    <scope>NUCLEOTIDE SEQUENCE [LARGE SCALE GENOMIC DNA]</scope>
    <source>
        <strain evidence="4 5">DSM 23082</strain>
    </source>
</reference>
<organism evidence="4 5">
    <name type="scientific">Christiangramia gaetbulicola</name>
    <dbReference type="NCBI Taxonomy" id="703340"/>
    <lineage>
        <taxon>Bacteria</taxon>
        <taxon>Pseudomonadati</taxon>
        <taxon>Bacteroidota</taxon>
        <taxon>Flavobacteriia</taxon>
        <taxon>Flavobacteriales</taxon>
        <taxon>Flavobacteriaceae</taxon>
        <taxon>Christiangramia</taxon>
    </lineage>
</organism>
<evidence type="ECO:0000259" key="2">
    <source>
        <dbReference type="SMART" id="SM00849"/>
    </source>
</evidence>
<dbReference type="Pfam" id="PF07521">
    <property type="entry name" value="RMMBL"/>
    <property type="match status" value="1"/>
</dbReference>
<comment type="caution">
    <text evidence="4">The sequence shown here is derived from an EMBL/GenBank/DDBJ whole genome shotgun (WGS) entry which is preliminary data.</text>
</comment>
<dbReference type="InterPro" id="IPR011108">
    <property type="entry name" value="RMMBL"/>
</dbReference>
<dbReference type="InterPro" id="IPR050698">
    <property type="entry name" value="MBL"/>
</dbReference>
<feature type="domain" description="Beta-Casp" evidence="3">
    <location>
        <begin position="251"/>
        <end position="370"/>
    </location>
</feature>
<dbReference type="InterPro" id="IPR001279">
    <property type="entry name" value="Metallo-B-lactamas"/>
</dbReference>
<protein>
    <submittedName>
        <fullName evidence="4">Metallo-beta-lactamase family protein</fullName>
    </submittedName>
</protein>